<dbReference type="AlphaFoldDB" id="A0A815E558"/>
<dbReference type="EMBL" id="CAJNOU010002314">
    <property type="protein sequence ID" value="CAF1310662.1"/>
    <property type="molecule type" value="Genomic_DNA"/>
</dbReference>
<dbReference type="EMBL" id="CAJNOO010002900">
    <property type="protein sequence ID" value="CAF1305403.1"/>
    <property type="molecule type" value="Genomic_DNA"/>
</dbReference>
<evidence type="ECO:0000313" key="4">
    <source>
        <dbReference type="EMBL" id="CAF4031087.1"/>
    </source>
</evidence>
<organism evidence="1 5">
    <name type="scientific">Rotaria sordida</name>
    <dbReference type="NCBI Taxonomy" id="392033"/>
    <lineage>
        <taxon>Eukaryota</taxon>
        <taxon>Metazoa</taxon>
        <taxon>Spiralia</taxon>
        <taxon>Gnathifera</taxon>
        <taxon>Rotifera</taxon>
        <taxon>Eurotatoria</taxon>
        <taxon>Bdelloidea</taxon>
        <taxon>Philodinida</taxon>
        <taxon>Philodinidae</taxon>
        <taxon>Rotaria</taxon>
    </lineage>
</organism>
<dbReference type="Proteomes" id="UP000663823">
    <property type="component" value="Unassembled WGS sequence"/>
</dbReference>
<evidence type="ECO:0000313" key="1">
    <source>
        <dbReference type="EMBL" id="CAF1305403.1"/>
    </source>
</evidence>
<evidence type="ECO:0008006" key="6">
    <source>
        <dbReference type="Google" id="ProtNLM"/>
    </source>
</evidence>
<evidence type="ECO:0000313" key="2">
    <source>
        <dbReference type="EMBL" id="CAF1310662.1"/>
    </source>
</evidence>
<proteinExistence type="predicted"/>
<dbReference type="SUPFAM" id="SSF52047">
    <property type="entry name" value="RNI-like"/>
    <property type="match status" value="1"/>
</dbReference>
<dbReference type="Gene3D" id="3.80.10.10">
    <property type="entry name" value="Ribonuclease Inhibitor"/>
    <property type="match status" value="1"/>
</dbReference>
<name>A0A815E558_9BILA</name>
<dbReference type="OrthoDB" id="9977485at2759"/>
<sequence length="328" mass="39844">MTRFDDLSIDLLIKIFNYLTFTEFFHAFFGLQKRLNDVIQEYPTCINLSKIMNCINIQQFSFKCRSLILSGSNLHSFQMKYSHLNLTSLRVVIFKKMDLVTLYSFIEKLPMQQLESITVEYFTWHYYPKDAYKQIWSIIMNSINGNCLRYLHLPYHIRYWNTKEFSYDFSTLKYVILEYISVSQMLTFMSYCPNLRRFKAFIDAPHRDLFRYTIILPKLDHLILNLQDEWTLEEIQQLLTICPYLKYLILKLQTQKETKIIFEPTTWQTLIDNKLPYLIFLRLRLNCIIAYSDTKLYNFQETFNHAEYWLRRQPHFQVKINIIQQEIL</sequence>
<evidence type="ECO:0000313" key="5">
    <source>
        <dbReference type="Proteomes" id="UP000663882"/>
    </source>
</evidence>
<dbReference type="EMBL" id="CAJOBE010007263">
    <property type="protein sequence ID" value="CAF4031087.1"/>
    <property type="molecule type" value="Genomic_DNA"/>
</dbReference>
<protein>
    <recommendedName>
        <fullName evidence="6">F-box domain-containing protein</fullName>
    </recommendedName>
</protein>
<dbReference type="InterPro" id="IPR032675">
    <property type="entry name" value="LRR_dom_sf"/>
</dbReference>
<reference evidence="1" key="1">
    <citation type="submission" date="2021-02" db="EMBL/GenBank/DDBJ databases">
        <authorList>
            <person name="Nowell W R."/>
        </authorList>
    </citation>
    <scope>NUCLEOTIDE SEQUENCE</scope>
</reference>
<dbReference type="EMBL" id="CAJOAX010007033">
    <property type="protein sequence ID" value="CAF3998497.1"/>
    <property type="molecule type" value="Genomic_DNA"/>
</dbReference>
<dbReference type="Proteomes" id="UP000663882">
    <property type="component" value="Unassembled WGS sequence"/>
</dbReference>
<comment type="caution">
    <text evidence="1">The sequence shown here is derived from an EMBL/GenBank/DDBJ whole genome shotgun (WGS) entry which is preliminary data.</text>
</comment>
<dbReference type="Proteomes" id="UP000663874">
    <property type="component" value="Unassembled WGS sequence"/>
</dbReference>
<evidence type="ECO:0000313" key="3">
    <source>
        <dbReference type="EMBL" id="CAF3998497.1"/>
    </source>
</evidence>
<dbReference type="Proteomes" id="UP000663889">
    <property type="component" value="Unassembled WGS sequence"/>
</dbReference>
<gene>
    <name evidence="4" type="ORF">FNK824_LOCUS27651</name>
    <name evidence="3" type="ORF">OTI717_LOCUS28877</name>
    <name evidence="1" type="ORF">RFH988_LOCUS29952</name>
    <name evidence="2" type="ORF">SEV965_LOCUS26776</name>
</gene>
<accession>A0A815E558</accession>